<dbReference type="InParanoid" id="A0A251VCE7"/>
<evidence type="ECO:0000256" key="1">
    <source>
        <dbReference type="SAM" id="Phobius"/>
    </source>
</evidence>
<gene>
    <name evidence="2" type="ORF">HannXRQ_Chr03g0090931</name>
</gene>
<accession>A0A251VCE7</accession>
<dbReference type="GO" id="GO:0006952">
    <property type="term" value="P:defense response"/>
    <property type="evidence" value="ECO:0000318"/>
    <property type="project" value="GO_Central"/>
</dbReference>
<name>A0A251VCE7_HELAN</name>
<organism evidence="2 3">
    <name type="scientific">Helianthus annuus</name>
    <name type="common">Common sunflower</name>
    <dbReference type="NCBI Taxonomy" id="4232"/>
    <lineage>
        <taxon>Eukaryota</taxon>
        <taxon>Viridiplantae</taxon>
        <taxon>Streptophyta</taxon>
        <taxon>Embryophyta</taxon>
        <taxon>Tracheophyta</taxon>
        <taxon>Spermatophyta</taxon>
        <taxon>Magnoliopsida</taxon>
        <taxon>eudicotyledons</taxon>
        <taxon>Gunneridae</taxon>
        <taxon>Pentapetalae</taxon>
        <taxon>asterids</taxon>
        <taxon>campanulids</taxon>
        <taxon>Asterales</taxon>
        <taxon>Asteraceae</taxon>
        <taxon>Asteroideae</taxon>
        <taxon>Heliantheae alliance</taxon>
        <taxon>Heliantheae</taxon>
        <taxon>Helianthus</taxon>
    </lineage>
</organism>
<dbReference type="EMBL" id="CM007892">
    <property type="protein sequence ID" value="OTG32826.1"/>
    <property type="molecule type" value="Genomic_DNA"/>
</dbReference>
<keyword evidence="1" id="KW-1133">Transmembrane helix</keyword>
<protein>
    <submittedName>
        <fullName evidence="2">Uncharacterized protein</fullName>
    </submittedName>
</protein>
<reference evidence="3" key="1">
    <citation type="journal article" date="2017" name="Nature">
        <title>The sunflower genome provides insights into oil metabolism, flowering and Asterid evolution.</title>
        <authorList>
            <person name="Badouin H."/>
            <person name="Gouzy J."/>
            <person name="Grassa C.J."/>
            <person name="Murat F."/>
            <person name="Staton S.E."/>
            <person name="Cottret L."/>
            <person name="Lelandais-Briere C."/>
            <person name="Owens G.L."/>
            <person name="Carrere S."/>
            <person name="Mayjonade B."/>
            <person name="Legrand L."/>
            <person name="Gill N."/>
            <person name="Kane N.C."/>
            <person name="Bowers J.E."/>
            <person name="Hubner S."/>
            <person name="Bellec A."/>
            <person name="Berard A."/>
            <person name="Berges H."/>
            <person name="Blanchet N."/>
            <person name="Boniface M.C."/>
            <person name="Brunel D."/>
            <person name="Catrice O."/>
            <person name="Chaidir N."/>
            <person name="Claudel C."/>
            <person name="Donnadieu C."/>
            <person name="Faraut T."/>
            <person name="Fievet G."/>
            <person name="Helmstetter N."/>
            <person name="King M."/>
            <person name="Knapp S.J."/>
            <person name="Lai Z."/>
            <person name="Le Paslier M.C."/>
            <person name="Lippi Y."/>
            <person name="Lorenzon L."/>
            <person name="Mandel J.R."/>
            <person name="Marage G."/>
            <person name="Marchand G."/>
            <person name="Marquand E."/>
            <person name="Bret-Mestries E."/>
            <person name="Morien E."/>
            <person name="Nambeesan S."/>
            <person name="Nguyen T."/>
            <person name="Pegot-Espagnet P."/>
            <person name="Pouilly N."/>
            <person name="Raftis F."/>
            <person name="Sallet E."/>
            <person name="Schiex T."/>
            <person name="Thomas J."/>
            <person name="Vandecasteele C."/>
            <person name="Vares D."/>
            <person name="Vear F."/>
            <person name="Vautrin S."/>
            <person name="Crespi M."/>
            <person name="Mangin B."/>
            <person name="Burke J.M."/>
            <person name="Salse J."/>
            <person name="Munos S."/>
            <person name="Vincourt P."/>
            <person name="Rieseberg L.H."/>
            <person name="Langlade N.B."/>
        </authorList>
    </citation>
    <scope>NUCLEOTIDE SEQUENCE [LARGE SCALE GENOMIC DNA]</scope>
    <source>
        <strain evidence="3">cv. SF193</strain>
    </source>
</reference>
<keyword evidence="1" id="KW-0812">Transmembrane</keyword>
<evidence type="ECO:0000313" key="2">
    <source>
        <dbReference type="EMBL" id="OTG32826.1"/>
    </source>
</evidence>
<keyword evidence="3" id="KW-1185">Reference proteome</keyword>
<keyword evidence="1" id="KW-0472">Membrane</keyword>
<proteinExistence type="predicted"/>
<sequence length="96" mass="10752">MRIPMKRSLSLHFLCIKLIMIVAIITSVMTKSSSIDEHSIASQKCTTENWRSNKFKGNCRYNSENEIKCNDTCKGEGAKKGYCVNGGWCNCFCSTG</sequence>
<dbReference type="AlphaFoldDB" id="A0A251VCE7"/>
<dbReference type="Proteomes" id="UP000215914">
    <property type="component" value="Chromosome 3"/>
</dbReference>
<evidence type="ECO:0000313" key="3">
    <source>
        <dbReference type="Proteomes" id="UP000215914"/>
    </source>
</evidence>
<feature type="transmembrane region" description="Helical" evidence="1">
    <location>
        <begin position="9"/>
        <end position="29"/>
    </location>
</feature>